<sequence>MSQAKKGILKRPPPAPKPFFSFTRDVLSISRLLGPGSTPNPLNADGELVLKRAHFILPDIRVVYPISSDTAPSSTTQSESRLEIDAAERLRRETEQQQAWTAARVEALYRDICKIRDERVDPTIAAQIRAGVAAPKILDLTRMRMTFDIASALADLLALDWGLQRLILSDCDLDDLTLKPILHAILIPDSLAHLALANNKRLRFSAFKMISTFLGKAHALEFIDLSMNVMDKRAVEAILAVLPPAPPAPPPPTATPRMSRTPSIASIDSAASAVVFSNPFDEGTTIRPTIDTSVPRRFPTTVRLDVPQGIYIISTRVGFKYRSSSP</sequence>
<evidence type="ECO:0000313" key="1">
    <source>
        <dbReference type="EMBL" id="CAE6362283.1"/>
    </source>
</evidence>
<dbReference type="Gene3D" id="3.80.10.10">
    <property type="entry name" value="Ribonuclease Inhibitor"/>
    <property type="match status" value="1"/>
</dbReference>
<name>A0A8H2ZX96_9AGAM</name>
<protein>
    <submittedName>
        <fullName evidence="1">Uncharacterized protein</fullName>
    </submittedName>
</protein>
<dbReference type="AlphaFoldDB" id="A0A8H2ZX96"/>
<evidence type="ECO:0000313" key="2">
    <source>
        <dbReference type="Proteomes" id="UP000663826"/>
    </source>
</evidence>
<comment type="caution">
    <text evidence="1">The sequence shown here is derived from an EMBL/GenBank/DDBJ whole genome shotgun (WGS) entry which is preliminary data.</text>
</comment>
<dbReference type="SUPFAM" id="SSF52047">
    <property type="entry name" value="RNI-like"/>
    <property type="match status" value="1"/>
</dbReference>
<reference evidence="1" key="1">
    <citation type="submission" date="2021-01" db="EMBL/GenBank/DDBJ databases">
        <authorList>
            <person name="Kaushik A."/>
        </authorList>
    </citation>
    <scope>NUCLEOTIDE SEQUENCE</scope>
    <source>
        <strain evidence="1">AG1-1B</strain>
    </source>
</reference>
<dbReference type="InterPro" id="IPR032675">
    <property type="entry name" value="LRR_dom_sf"/>
</dbReference>
<accession>A0A8H2ZX96</accession>
<gene>
    <name evidence="1" type="ORF">RDB_LOCUS11910</name>
</gene>
<proteinExistence type="predicted"/>
<dbReference type="Proteomes" id="UP000663826">
    <property type="component" value="Unassembled WGS sequence"/>
</dbReference>
<organism evidence="1 2">
    <name type="scientific">Rhizoctonia solani</name>
    <dbReference type="NCBI Taxonomy" id="456999"/>
    <lineage>
        <taxon>Eukaryota</taxon>
        <taxon>Fungi</taxon>
        <taxon>Dikarya</taxon>
        <taxon>Basidiomycota</taxon>
        <taxon>Agaricomycotina</taxon>
        <taxon>Agaricomycetes</taxon>
        <taxon>Cantharellales</taxon>
        <taxon>Ceratobasidiaceae</taxon>
        <taxon>Rhizoctonia</taxon>
    </lineage>
</organism>
<dbReference type="EMBL" id="CAJMWQ010000540">
    <property type="protein sequence ID" value="CAE6362283.1"/>
    <property type="molecule type" value="Genomic_DNA"/>
</dbReference>